<dbReference type="GO" id="GO:0055105">
    <property type="term" value="F:ubiquitin-protein transferase inhibitor activity"/>
    <property type="evidence" value="ECO:0007669"/>
    <property type="project" value="TreeGrafter"/>
</dbReference>
<protein>
    <submittedName>
        <fullName evidence="1">Uncharacterized protein</fullName>
    </submittedName>
</protein>
<comment type="caution">
    <text evidence="1">The sequence shown here is derived from an EMBL/GenBank/DDBJ whole genome shotgun (WGS) entry which is preliminary data.</text>
</comment>
<dbReference type="AlphaFoldDB" id="A0AAD6SIW5"/>
<dbReference type="PANTHER" id="PTHR15430">
    <property type="entry name" value="GLOMULIN"/>
    <property type="match status" value="1"/>
</dbReference>
<dbReference type="InterPro" id="IPR019516">
    <property type="entry name" value="Glomulin/ALF4"/>
</dbReference>
<evidence type="ECO:0000313" key="1">
    <source>
        <dbReference type="EMBL" id="KAJ7028007.1"/>
    </source>
</evidence>
<sequence length="549" mass="60568">MTPDIHDLLQPSSDSEITESDAIAALVLSATNDENPRVSLDQIYSALCQSRSESHLDPLNMLPHLLPSSQPAAKNLIALIGECSSAKEVLIAVQEILERVDTTLSLEMEEEEEEHDDASRASPTDQLISLISLYNSAIPRLKLRKKSPSETIQPLLPQIESTIQLAGSRLTRSQGCEIISGVSNLSLSVLSWATSLNQEDSAACQEILKPFLETALSVCSHCIQSARAQRSFETLYPRLTIRSTVSPGWEDGEKAIDDALTAYSSFGPTLDLDTLPPVPSTSYLILTAHCNKVPADVCRFLTFMLPIFVASIQTNDALDETLSLLLQLLHPSHFPPAQQLSPDISGPFCALLPTLASAHPDGDTRHQAFRILSRVLTLTPPELRLQILKELTTDAEFPQMRVAAVGLVKEALLEFLSRETPSIFASPIFLRVFGPVLLRPDPVDLFHADLSLSDIEDSSEPSRLVECLSLYYILLLRDNLNRTGIRDEDQIANVERMLLAPLRLILSRWMDDPTLAEEHMHAIMPLVSLKTSLERVDVAVVDLQSRSKV</sequence>
<dbReference type="Pfam" id="PF08568">
    <property type="entry name" value="Kinetochor_Ybp2"/>
    <property type="match status" value="1"/>
</dbReference>
<gene>
    <name evidence="1" type="ORF">C8F04DRAFT_1120739</name>
</gene>
<dbReference type="Proteomes" id="UP001218188">
    <property type="component" value="Unassembled WGS sequence"/>
</dbReference>
<dbReference type="GO" id="GO:0005737">
    <property type="term" value="C:cytoplasm"/>
    <property type="evidence" value="ECO:0007669"/>
    <property type="project" value="TreeGrafter"/>
</dbReference>
<dbReference type="InterPro" id="IPR013877">
    <property type="entry name" value="YAP-bd/ALF4/Glomulin"/>
</dbReference>
<dbReference type="EMBL" id="JARJCM010000117">
    <property type="protein sequence ID" value="KAJ7028007.1"/>
    <property type="molecule type" value="Genomic_DNA"/>
</dbReference>
<accession>A0AAD6SIW5</accession>
<keyword evidence="2" id="KW-1185">Reference proteome</keyword>
<proteinExistence type="predicted"/>
<dbReference type="PANTHER" id="PTHR15430:SF1">
    <property type="entry name" value="GLOMULIN"/>
    <property type="match status" value="1"/>
</dbReference>
<evidence type="ECO:0000313" key="2">
    <source>
        <dbReference type="Proteomes" id="UP001218188"/>
    </source>
</evidence>
<organism evidence="1 2">
    <name type="scientific">Mycena alexandri</name>
    <dbReference type="NCBI Taxonomy" id="1745969"/>
    <lineage>
        <taxon>Eukaryota</taxon>
        <taxon>Fungi</taxon>
        <taxon>Dikarya</taxon>
        <taxon>Basidiomycota</taxon>
        <taxon>Agaricomycotina</taxon>
        <taxon>Agaricomycetes</taxon>
        <taxon>Agaricomycetidae</taxon>
        <taxon>Agaricales</taxon>
        <taxon>Marasmiineae</taxon>
        <taxon>Mycenaceae</taxon>
        <taxon>Mycena</taxon>
    </lineage>
</organism>
<reference evidence="1" key="1">
    <citation type="submission" date="2023-03" db="EMBL/GenBank/DDBJ databases">
        <title>Massive genome expansion in bonnet fungi (Mycena s.s.) driven by repeated elements and novel gene families across ecological guilds.</title>
        <authorList>
            <consortium name="Lawrence Berkeley National Laboratory"/>
            <person name="Harder C.B."/>
            <person name="Miyauchi S."/>
            <person name="Viragh M."/>
            <person name="Kuo A."/>
            <person name="Thoen E."/>
            <person name="Andreopoulos B."/>
            <person name="Lu D."/>
            <person name="Skrede I."/>
            <person name="Drula E."/>
            <person name="Henrissat B."/>
            <person name="Morin E."/>
            <person name="Kohler A."/>
            <person name="Barry K."/>
            <person name="LaButti K."/>
            <person name="Morin E."/>
            <person name="Salamov A."/>
            <person name="Lipzen A."/>
            <person name="Mereny Z."/>
            <person name="Hegedus B."/>
            <person name="Baldrian P."/>
            <person name="Stursova M."/>
            <person name="Weitz H."/>
            <person name="Taylor A."/>
            <person name="Grigoriev I.V."/>
            <person name="Nagy L.G."/>
            <person name="Martin F."/>
            <person name="Kauserud H."/>
        </authorList>
    </citation>
    <scope>NUCLEOTIDE SEQUENCE</scope>
    <source>
        <strain evidence="1">CBHHK200</strain>
    </source>
</reference>
<name>A0AAD6SIW5_9AGAR</name>